<dbReference type="AlphaFoldDB" id="A0AAE0XMH8"/>
<comment type="caution">
    <text evidence="1">The sequence shown here is derived from an EMBL/GenBank/DDBJ whole genome shotgun (WGS) entry which is preliminary data.</text>
</comment>
<proteinExistence type="predicted"/>
<name>A0AAE0XMH8_9GAST</name>
<sequence>MTSTDLDITKAFYYIPDSFVYVTSTKKAIQHQTMHYSMRTLLACVVAAAGISTSSAVYNTYKSCNQPVDVIFVFDDKSCISLARDVIVHYKSLMVPETKLKFGVAFCSKTEVEHTGPEAGLSHLLMITENLQHADQANLHPHDTTHLPDRTGTRAENTPYPIYEITDIRSSSDSCLKTVGAMFKEHSSDKSTKLTVLVATKKTWADPKHIQEAAALKGPSYNSTVAVIAAGSRSYGSRDVLEKMASDPSKFMTVSSTNDLHDISNKFAQGACRLTEVDLSTPSFPVSLATMAPLKSVRSCERLSSTVYEVRTHMGPLGYVLETKFCGSGSLFDEHSCTCALKS</sequence>
<dbReference type="EMBL" id="JAWDGP010008026">
    <property type="protein sequence ID" value="KAK3696965.1"/>
    <property type="molecule type" value="Genomic_DNA"/>
</dbReference>
<keyword evidence="2" id="KW-1185">Reference proteome</keyword>
<reference evidence="1" key="1">
    <citation type="journal article" date="2023" name="G3 (Bethesda)">
        <title>A reference genome for the long-term kleptoplast-retaining sea slug Elysia crispata morphotype clarki.</title>
        <authorList>
            <person name="Eastman K.E."/>
            <person name="Pendleton A.L."/>
            <person name="Shaikh M.A."/>
            <person name="Suttiyut T."/>
            <person name="Ogas R."/>
            <person name="Tomko P."/>
            <person name="Gavelis G."/>
            <person name="Widhalm J.R."/>
            <person name="Wisecaver J.H."/>
        </authorList>
    </citation>
    <scope>NUCLEOTIDE SEQUENCE</scope>
    <source>
        <strain evidence="1">ECLA1</strain>
    </source>
</reference>
<dbReference type="InterPro" id="IPR036465">
    <property type="entry name" value="vWFA_dom_sf"/>
</dbReference>
<protein>
    <recommendedName>
        <fullName evidence="3">VWFA domain-containing protein</fullName>
    </recommendedName>
</protein>
<evidence type="ECO:0000313" key="2">
    <source>
        <dbReference type="Proteomes" id="UP001283361"/>
    </source>
</evidence>
<dbReference type="SUPFAM" id="SSF53300">
    <property type="entry name" value="vWA-like"/>
    <property type="match status" value="1"/>
</dbReference>
<dbReference type="Proteomes" id="UP001283361">
    <property type="component" value="Unassembled WGS sequence"/>
</dbReference>
<organism evidence="1 2">
    <name type="scientific">Elysia crispata</name>
    <name type="common">lettuce slug</name>
    <dbReference type="NCBI Taxonomy" id="231223"/>
    <lineage>
        <taxon>Eukaryota</taxon>
        <taxon>Metazoa</taxon>
        <taxon>Spiralia</taxon>
        <taxon>Lophotrochozoa</taxon>
        <taxon>Mollusca</taxon>
        <taxon>Gastropoda</taxon>
        <taxon>Heterobranchia</taxon>
        <taxon>Euthyneura</taxon>
        <taxon>Panpulmonata</taxon>
        <taxon>Sacoglossa</taxon>
        <taxon>Placobranchoidea</taxon>
        <taxon>Plakobranchidae</taxon>
        <taxon>Elysia</taxon>
    </lineage>
</organism>
<evidence type="ECO:0000313" key="1">
    <source>
        <dbReference type="EMBL" id="KAK3696965.1"/>
    </source>
</evidence>
<gene>
    <name evidence="1" type="ORF">RRG08_023156</name>
</gene>
<evidence type="ECO:0008006" key="3">
    <source>
        <dbReference type="Google" id="ProtNLM"/>
    </source>
</evidence>
<dbReference type="Gene3D" id="3.40.50.410">
    <property type="entry name" value="von Willebrand factor, type A domain"/>
    <property type="match status" value="1"/>
</dbReference>
<accession>A0AAE0XMH8</accession>